<evidence type="ECO:0000256" key="8">
    <source>
        <dbReference type="ARBA" id="ARBA00022977"/>
    </source>
</evidence>
<protein>
    <recommendedName>
        <fullName evidence="10">Thiamine pyrimidine synthase</fullName>
    </recommendedName>
</protein>
<comment type="catalytic activity">
    <reaction evidence="11">
        <text>N(6)-(pyridoxal phosphate)-L-lysyl-[4-amino-5-hydroxymethyl-2-methylpyrimidine phosphate synthase] + L-histidyl-[4-amino-5-hydroxymethyl-2-methylpyrimidine phosphate synthase] + 2 Fe(3+) + 4 H2O = L-lysyl-[4-amino-5-hydroxymethyl-2-methylpyrimidine phosphate synthase] + (2S)-2-amino-5-hydroxy-4-oxopentanoyl-[4-amino-5-hydroxymethyl-2-methylpyrimidine phosphate synthase] + 4-amino-2-methyl-5-(phosphooxymethyl)pyrimidine + 3-oxopropanoate + 2 Fe(2+) + 2 H(+)</text>
        <dbReference type="Rhea" id="RHEA:65756"/>
        <dbReference type="Rhea" id="RHEA-COMP:16892"/>
        <dbReference type="Rhea" id="RHEA-COMP:16893"/>
        <dbReference type="Rhea" id="RHEA-COMP:16894"/>
        <dbReference type="Rhea" id="RHEA-COMP:16895"/>
        <dbReference type="ChEBI" id="CHEBI:15377"/>
        <dbReference type="ChEBI" id="CHEBI:15378"/>
        <dbReference type="ChEBI" id="CHEBI:29033"/>
        <dbReference type="ChEBI" id="CHEBI:29034"/>
        <dbReference type="ChEBI" id="CHEBI:29969"/>
        <dbReference type="ChEBI" id="CHEBI:29979"/>
        <dbReference type="ChEBI" id="CHEBI:33190"/>
        <dbReference type="ChEBI" id="CHEBI:58354"/>
        <dbReference type="ChEBI" id="CHEBI:143915"/>
        <dbReference type="ChEBI" id="CHEBI:157692"/>
    </reaction>
    <physiologicalReaction direction="left-to-right" evidence="11">
        <dbReference type="Rhea" id="RHEA:65757"/>
    </physiologicalReaction>
</comment>
<feature type="domain" description="SsuA/THI5-like" evidence="12">
    <location>
        <begin position="51"/>
        <end position="259"/>
    </location>
</feature>
<accession>A0A8J7A7Q1</accession>
<evidence type="ECO:0000256" key="11">
    <source>
        <dbReference type="ARBA" id="ARBA00048179"/>
    </source>
</evidence>
<evidence type="ECO:0000313" key="14">
    <source>
        <dbReference type="Proteomes" id="UP000636505"/>
    </source>
</evidence>
<keyword evidence="6" id="KW-0479">Metal-binding</keyword>
<evidence type="ECO:0000256" key="5">
    <source>
        <dbReference type="ARBA" id="ARBA00022679"/>
    </source>
</evidence>
<proteinExistence type="inferred from homology"/>
<keyword evidence="5" id="KW-0808">Transferase</keyword>
<dbReference type="PANTHER" id="PTHR31528:SF1">
    <property type="entry name" value="4-AMINO-5-HYDROXYMETHYL-2-METHYLPYRIMIDINE PHOSPHATE SYNTHASE THI11-RELATED"/>
    <property type="match status" value="1"/>
</dbReference>
<dbReference type="InterPro" id="IPR006311">
    <property type="entry name" value="TAT_signal"/>
</dbReference>
<gene>
    <name evidence="13" type="ORF">IQ241_14690</name>
</gene>
<dbReference type="SUPFAM" id="SSF53850">
    <property type="entry name" value="Periplasmic binding protein-like II"/>
    <property type="match status" value="1"/>
</dbReference>
<evidence type="ECO:0000313" key="13">
    <source>
        <dbReference type="EMBL" id="MBE9078527.1"/>
    </source>
</evidence>
<evidence type="ECO:0000256" key="6">
    <source>
        <dbReference type="ARBA" id="ARBA00022723"/>
    </source>
</evidence>
<evidence type="ECO:0000256" key="2">
    <source>
        <dbReference type="ARBA" id="ARBA00004948"/>
    </source>
</evidence>
<comment type="pathway">
    <text evidence="2">Cofactor biosynthesis; thiamine diphosphate biosynthesis.</text>
</comment>
<reference evidence="13" key="1">
    <citation type="submission" date="2020-10" db="EMBL/GenBank/DDBJ databases">
        <authorList>
            <person name="Castelo-Branco R."/>
            <person name="Eusebio N."/>
            <person name="Adriana R."/>
            <person name="Vieira A."/>
            <person name="Brugerolle De Fraissinette N."/>
            <person name="Rezende De Castro R."/>
            <person name="Schneider M.P."/>
            <person name="Vasconcelos V."/>
            <person name="Leao P.N."/>
        </authorList>
    </citation>
    <scope>NUCLEOTIDE SEQUENCE</scope>
    <source>
        <strain evidence="13">LEGE 07310</strain>
    </source>
</reference>
<dbReference type="GO" id="GO:0016740">
    <property type="term" value="F:transferase activity"/>
    <property type="evidence" value="ECO:0007669"/>
    <property type="project" value="UniProtKB-KW"/>
</dbReference>
<dbReference type="RefSeq" id="WP_193908466.1">
    <property type="nucleotide sequence ID" value="NZ_JADEXG010000034.1"/>
</dbReference>
<dbReference type="PROSITE" id="PS51318">
    <property type="entry name" value="TAT"/>
    <property type="match status" value="1"/>
</dbReference>
<comment type="caution">
    <text evidence="13">The sequence shown here is derived from an EMBL/GenBank/DDBJ whole genome shotgun (WGS) entry which is preliminary data.</text>
</comment>
<comment type="similarity">
    <text evidence="3">Belongs to the NMT1/THI5 family.</text>
</comment>
<dbReference type="AlphaFoldDB" id="A0A8J7A7Q1"/>
<evidence type="ECO:0000256" key="4">
    <source>
        <dbReference type="ARBA" id="ARBA00011738"/>
    </source>
</evidence>
<dbReference type="InterPro" id="IPR015168">
    <property type="entry name" value="SsuA/THI5"/>
</dbReference>
<dbReference type="PANTHER" id="PTHR31528">
    <property type="entry name" value="4-AMINO-5-HYDROXYMETHYL-2-METHYLPYRIMIDINE PHOSPHATE SYNTHASE THI11-RELATED"/>
    <property type="match status" value="1"/>
</dbReference>
<evidence type="ECO:0000256" key="9">
    <source>
        <dbReference type="ARBA" id="ARBA00023004"/>
    </source>
</evidence>
<sequence>MVFSRRRLLRTTGGLGLGAFTHAALAGRSLVNPQAAEATMSLNMQLDWKFNVQFAGLMLAAAAGLYTEKGLAVELMPWESGLVVTDAVIENPMTLGCAEQNLILDAQAAGAPIRAIATMFQASPLALMALPDSGITRLRDLVDQKVGVHADGLAVMALVQGVSGLEENAIAVTEIPYEAKAERLLSGEYAAIQCYAIDEPIGFAAETGIEPVVISLNDYGYEAYAQVIFAHAELLANTPMLVQDFLTATFAGWRLALADIPAAAERVVSTYVEADSPYADLDYQTQSLALIADYLLLDIEPSQLGSISPGRWMRMARRFADYRLIAQVPELTHSLALSSWTER</sequence>
<dbReference type="EMBL" id="JADEXG010000034">
    <property type="protein sequence ID" value="MBE9078527.1"/>
    <property type="molecule type" value="Genomic_DNA"/>
</dbReference>
<evidence type="ECO:0000256" key="7">
    <source>
        <dbReference type="ARBA" id="ARBA00022898"/>
    </source>
</evidence>
<dbReference type="Proteomes" id="UP000636505">
    <property type="component" value="Unassembled WGS sequence"/>
</dbReference>
<dbReference type="GO" id="GO:0046872">
    <property type="term" value="F:metal ion binding"/>
    <property type="evidence" value="ECO:0007669"/>
    <property type="project" value="UniProtKB-KW"/>
</dbReference>
<comment type="function">
    <text evidence="1">Responsible for the formation of the pyrimidine heterocycle in the thiamine biosynthesis pathway. Catalyzes the formation of hydroxymethylpyrimidine phosphate (HMP-P) from histidine and pyridoxal phosphate (PLP). The protein uses PLP and the active site histidine to form HMP-P, generating an inactive enzyme. The enzyme can only undergo a single turnover, which suggests it is a suicide enzyme.</text>
</comment>
<keyword evidence="14" id="KW-1185">Reference proteome</keyword>
<keyword evidence="8" id="KW-0784">Thiamine biosynthesis</keyword>
<organism evidence="13 14">
    <name type="scientific">Vasconcelosia minhoensis LEGE 07310</name>
    <dbReference type="NCBI Taxonomy" id="915328"/>
    <lineage>
        <taxon>Bacteria</taxon>
        <taxon>Bacillati</taxon>
        <taxon>Cyanobacteriota</taxon>
        <taxon>Cyanophyceae</taxon>
        <taxon>Nodosilineales</taxon>
        <taxon>Cymatolegaceae</taxon>
        <taxon>Vasconcelosia</taxon>
        <taxon>Vasconcelosia minhoensis</taxon>
    </lineage>
</organism>
<evidence type="ECO:0000256" key="10">
    <source>
        <dbReference type="ARBA" id="ARBA00033171"/>
    </source>
</evidence>
<evidence type="ECO:0000259" key="12">
    <source>
        <dbReference type="Pfam" id="PF09084"/>
    </source>
</evidence>
<dbReference type="Gene3D" id="3.40.190.10">
    <property type="entry name" value="Periplasmic binding protein-like II"/>
    <property type="match status" value="2"/>
</dbReference>
<comment type="subunit">
    <text evidence="4">Homodimer.</text>
</comment>
<keyword evidence="9" id="KW-0408">Iron</keyword>
<dbReference type="InterPro" id="IPR027939">
    <property type="entry name" value="NMT1/THI5"/>
</dbReference>
<dbReference type="Pfam" id="PF09084">
    <property type="entry name" value="NMT1"/>
    <property type="match status" value="1"/>
</dbReference>
<dbReference type="GO" id="GO:0009228">
    <property type="term" value="P:thiamine biosynthetic process"/>
    <property type="evidence" value="ECO:0007669"/>
    <property type="project" value="UniProtKB-KW"/>
</dbReference>
<keyword evidence="7" id="KW-0663">Pyridoxal phosphate</keyword>
<evidence type="ECO:0000256" key="1">
    <source>
        <dbReference type="ARBA" id="ARBA00003469"/>
    </source>
</evidence>
<name>A0A8J7A7Q1_9CYAN</name>
<evidence type="ECO:0000256" key="3">
    <source>
        <dbReference type="ARBA" id="ARBA00009406"/>
    </source>
</evidence>